<name>A0A4Q4T9I1_9PEZI</name>
<protein>
    <submittedName>
        <fullName evidence="1">Uncharacterized protein</fullName>
    </submittedName>
</protein>
<proteinExistence type="predicted"/>
<organism evidence="1 2">
    <name type="scientific">Monosporascus ibericus</name>
    <dbReference type="NCBI Taxonomy" id="155417"/>
    <lineage>
        <taxon>Eukaryota</taxon>
        <taxon>Fungi</taxon>
        <taxon>Dikarya</taxon>
        <taxon>Ascomycota</taxon>
        <taxon>Pezizomycotina</taxon>
        <taxon>Sordariomycetes</taxon>
        <taxon>Xylariomycetidae</taxon>
        <taxon>Xylariales</taxon>
        <taxon>Xylariales incertae sedis</taxon>
        <taxon>Monosporascus</taxon>
    </lineage>
</organism>
<dbReference type="AlphaFoldDB" id="A0A4Q4T9I1"/>
<comment type="caution">
    <text evidence="1">The sequence shown here is derived from an EMBL/GenBank/DDBJ whole genome shotgun (WGS) entry which is preliminary data.</text>
</comment>
<dbReference type="Proteomes" id="UP000293360">
    <property type="component" value="Unassembled WGS sequence"/>
</dbReference>
<evidence type="ECO:0000313" key="1">
    <source>
        <dbReference type="EMBL" id="RYP01990.1"/>
    </source>
</evidence>
<accession>A0A4Q4T9I1</accession>
<dbReference type="OrthoDB" id="429813at2759"/>
<evidence type="ECO:0000313" key="2">
    <source>
        <dbReference type="Proteomes" id="UP000293360"/>
    </source>
</evidence>
<gene>
    <name evidence="1" type="ORF">DL764_005995</name>
</gene>
<reference evidence="1 2" key="1">
    <citation type="submission" date="2018-06" db="EMBL/GenBank/DDBJ databases">
        <title>Complete Genomes of Monosporascus.</title>
        <authorList>
            <person name="Robinson A.J."/>
            <person name="Natvig D.O."/>
        </authorList>
    </citation>
    <scope>NUCLEOTIDE SEQUENCE [LARGE SCALE GENOMIC DNA]</scope>
    <source>
        <strain evidence="1 2">CBS 110550</strain>
    </source>
</reference>
<sequence length="72" mass="7941">MTHNFIACALRKTAENTDHIQTIGLGPLDHIAPSTIPQSTIYLSLKQGASPQDAFSALREEVYILLSFTYYG</sequence>
<keyword evidence="2" id="KW-1185">Reference proteome</keyword>
<dbReference type="EMBL" id="QJNU01000334">
    <property type="protein sequence ID" value="RYP01990.1"/>
    <property type="molecule type" value="Genomic_DNA"/>
</dbReference>